<evidence type="ECO:0000256" key="1">
    <source>
        <dbReference type="ARBA" id="ARBA00004123"/>
    </source>
</evidence>
<dbReference type="InterPro" id="IPR001138">
    <property type="entry name" value="Zn2Cys6_DnaBD"/>
</dbReference>
<name>A0A139B0C0_GONPJ</name>
<dbReference type="GO" id="GO:0003677">
    <property type="term" value="F:DNA binding"/>
    <property type="evidence" value="ECO:0007669"/>
    <property type="project" value="UniProtKB-KW"/>
</dbReference>
<keyword evidence="3" id="KW-0238">DNA-binding</keyword>
<dbReference type="AlphaFoldDB" id="A0A139B0C0"/>
<evidence type="ECO:0000256" key="3">
    <source>
        <dbReference type="ARBA" id="ARBA00023125"/>
    </source>
</evidence>
<comment type="subcellular location">
    <subcellularLocation>
        <location evidence="1">Nucleus</location>
    </subcellularLocation>
</comment>
<dbReference type="PANTHER" id="PTHR46910">
    <property type="entry name" value="TRANSCRIPTION FACTOR PDR1"/>
    <property type="match status" value="1"/>
</dbReference>
<dbReference type="SUPFAM" id="SSF57701">
    <property type="entry name" value="Zn2/Cys6 DNA-binding domain"/>
    <property type="match status" value="1"/>
</dbReference>
<dbReference type="Proteomes" id="UP000070544">
    <property type="component" value="Unassembled WGS sequence"/>
</dbReference>
<dbReference type="GO" id="GO:0005634">
    <property type="term" value="C:nucleus"/>
    <property type="evidence" value="ECO:0007669"/>
    <property type="project" value="UniProtKB-SubCell"/>
</dbReference>
<keyword evidence="7" id="KW-1185">Reference proteome</keyword>
<dbReference type="SMART" id="SM00066">
    <property type="entry name" value="GAL4"/>
    <property type="match status" value="1"/>
</dbReference>
<dbReference type="PANTHER" id="PTHR46910:SF3">
    <property type="entry name" value="HALOTOLERANCE PROTEIN 9-RELATED"/>
    <property type="match status" value="1"/>
</dbReference>
<dbReference type="InterPro" id="IPR050987">
    <property type="entry name" value="AtrR-like"/>
</dbReference>
<dbReference type="InterPro" id="IPR036864">
    <property type="entry name" value="Zn2-C6_fun-type_DNA-bd_sf"/>
</dbReference>
<evidence type="ECO:0000256" key="2">
    <source>
        <dbReference type="ARBA" id="ARBA00022723"/>
    </source>
</evidence>
<sequence>MVVGMAQPCDSCWKARKSCNGWPSTSCSRCSRLGIECSFPTKKKRGPARGSRSVVHERIRKLEALALRLGLDPKDPEALERAAQNVVQIAQEENTQAFCQAPVPVDSWMVDLSLLDTYSRVIQPHFHITDISKLFDEDLEVASRSPDLNFLLCTIYALAISISESNCNDQTRCSADSWFALAKRMLPDVTNNPSLWAAQALANMCLFSTQRWPAEDTDLVAADMYLSMAVTMMRLKGVDQHLEKGSECCETWWALYKLDNIMAVLVNRTHTLCFEDAVSVPPQFNIQSLKYHVMLEKSHVFRLGMSTTLYLGLESSLEADHVSVETVIIWAMAASLTDIEPFRWKEMVLSCVRAALNGAESDGFVDLGDPLCNHILARLTLSLVEAGQITSEELFTVVSALVGNGARWKASNALARDILSWWIQSAAGQLSGDVLQIF</sequence>
<dbReference type="GO" id="GO:0008270">
    <property type="term" value="F:zinc ion binding"/>
    <property type="evidence" value="ECO:0007669"/>
    <property type="project" value="InterPro"/>
</dbReference>
<accession>A0A139B0C0</accession>
<feature type="domain" description="Zn(2)-C6 fungal-type" evidence="5">
    <location>
        <begin position="8"/>
        <end position="37"/>
    </location>
</feature>
<organism evidence="6 7">
    <name type="scientific">Gonapodya prolifera (strain JEL478)</name>
    <name type="common">Monoblepharis prolifera</name>
    <dbReference type="NCBI Taxonomy" id="1344416"/>
    <lineage>
        <taxon>Eukaryota</taxon>
        <taxon>Fungi</taxon>
        <taxon>Fungi incertae sedis</taxon>
        <taxon>Chytridiomycota</taxon>
        <taxon>Chytridiomycota incertae sedis</taxon>
        <taxon>Monoblepharidomycetes</taxon>
        <taxon>Monoblepharidales</taxon>
        <taxon>Gonapodyaceae</taxon>
        <taxon>Gonapodya</taxon>
    </lineage>
</organism>
<evidence type="ECO:0000259" key="5">
    <source>
        <dbReference type="PROSITE" id="PS00463"/>
    </source>
</evidence>
<keyword evidence="2" id="KW-0479">Metal-binding</keyword>
<evidence type="ECO:0000313" key="7">
    <source>
        <dbReference type="Proteomes" id="UP000070544"/>
    </source>
</evidence>
<gene>
    <name evidence="6" type="ORF">M427DRAFT_150703</name>
</gene>
<dbReference type="OrthoDB" id="10261408at2759"/>
<evidence type="ECO:0000313" key="6">
    <source>
        <dbReference type="EMBL" id="KXS22417.1"/>
    </source>
</evidence>
<dbReference type="CDD" id="cd00067">
    <property type="entry name" value="GAL4"/>
    <property type="match status" value="1"/>
</dbReference>
<dbReference type="CDD" id="cd12148">
    <property type="entry name" value="fungal_TF_MHR"/>
    <property type="match status" value="1"/>
</dbReference>
<dbReference type="EMBL" id="KQ965731">
    <property type="protein sequence ID" value="KXS22417.1"/>
    <property type="molecule type" value="Genomic_DNA"/>
</dbReference>
<keyword evidence="4" id="KW-0539">Nucleus</keyword>
<dbReference type="Gene3D" id="4.10.240.10">
    <property type="entry name" value="Zn(2)-C6 fungal-type DNA-binding domain"/>
    <property type="match status" value="1"/>
</dbReference>
<proteinExistence type="predicted"/>
<dbReference type="PROSITE" id="PS00463">
    <property type="entry name" value="ZN2_CY6_FUNGAL_1"/>
    <property type="match status" value="1"/>
</dbReference>
<dbReference type="GO" id="GO:0000981">
    <property type="term" value="F:DNA-binding transcription factor activity, RNA polymerase II-specific"/>
    <property type="evidence" value="ECO:0007669"/>
    <property type="project" value="InterPro"/>
</dbReference>
<evidence type="ECO:0000256" key="4">
    <source>
        <dbReference type="ARBA" id="ARBA00023242"/>
    </source>
</evidence>
<reference evidence="6 7" key="1">
    <citation type="journal article" date="2015" name="Genome Biol. Evol.">
        <title>Phylogenomic analyses indicate that early fungi evolved digesting cell walls of algal ancestors of land plants.</title>
        <authorList>
            <person name="Chang Y."/>
            <person name="Wang S."/>
            <person name="Sekimoto S."/>
            <person name="Aerts A.L."/>
            <person name="Choi C."/>
            <person name="Clum A."/>
            <person name="LaButti K.M."/>
            <person name="Lindquist E.A."/>
            <person name="Yee Ngan C."/>
            <person name="Ohm R.A."/>
            <person name="Salamov A.A."/>
            <person name="Grigoriev I.V."/>
            <person name="Spatafora J.W."/>
            <person name="Berbee M.L."/>
        </authorList>
    </citation>
    <scope>NUCLEOTIDE SEQUENCE [LARGE SCALE GENOMIC DNA]</scope>
    <source>
        <strain evidence="6 7">JEL478</strain>
    </source>
</reference>
<protein>
    <recommendedName>
        <fullName evidence="5">Zn(2)-C6 fungal-type domain-containing protein</fullName>
    </recommendedName>
</protein>